<dbReference type="EMBL" id="PHRB01000059">
    <property type="protein sequence ID" value="PJO61870.1"/>
    <property type="molecule type" value="Genomic_DNA"/>
</dbReference>
<protein>
    <submittedName>
        <fullName evidence="1">Uncharacterized protein</fullName>
    </submittedName>
</protein>
<comment type="caution">
    <text evidence="1">The sequence shown here is derived from an EMBL/GenBank/DDBJ whole genome shotgun (WGS) entry which is preliminary data.</text>
</comment>
<sequence length="63" mass="7189">MRILELILFWRSTETITSLSSEQMVLIYPTHHSIGSDIIDHKTVNVNGASCKYFVPAKKLIIE</sequence>
<organism evidence="1 2">
    <name type="scientific">Burkholderia pseudomallei</name>
    <name type="common">Pseudomonas pseudomallei</name>
    <dbReference type="NCBI Taxonomy" id="28450"/>
    <lineage>
        <taxon>Bacteria</taxon>
        <taxon>Pseudomonadati</taxon>
        <taxon>Pseudomonadota</taxon>
        <taxon>Betaproteobacteria</taxon>
        <taxon>Burkholderiales</taxon>
        <taxon>Burkholderiaceae</taxon>
        <taxon>Burkholderia</taxon>
        <taxon>pseudomallei group</taxon>
    </lineage>
</organism>
<reference evidence="1 2" key="1">
    <citation type="submission" date="2017-11" db="EMBL/GenBank/DDBJ databases">
        <title>Molecular characterization of Burkholderia pseudomallei and closely related isolates from Vietnam.</title>
        <authorList>
            <person name="Ustinov D.V."/>
            <person name="Antonov A.S."/>
            <person name="Avdusheva E.F."/>
            <person name="Shpak I.M."/>
            <person name="Zakharova I.B."/>
            <person name="Thi L.A."/>
            <person name="Teteryatnikova N."/>
            <person name="Lopasteyskaya Y.A."/>
            <person name="Kuzyutina J.A."/>
            <person name="Ngo T.N."/>
            <person name="Victorov D.V."/>
        </authorList>
    </citation>
    <scope>NUCLEOTIDE SEQUENCE [LARGE SCALE GENOMIC DNA]</scope>
    <source>
        <strain evidence="1 2">V1512</strain>
    </source>
</reference>
<accession>A0AAX0U0Z1</accession>
<evidence type="ECO:0000313" key="1">
    <source>
        <dbReference type="EMBL" id="PJO61870.1"/>
    </source>
</evidence>
<dbReference type="AlphaFoldDB" id="A0AAX0U0Z1"/>
<dbReference type="Proteomes" id="UP000231878">
    <property type="component" value="Unassembled WGS sequence"/>
</dbReference>
<name>A0AAX0U0Z1_BURPE</name>
<gene>
    <name evidence="1" type="ORF">CWD88_34030</name>
</gene>
<evidence type="ECO:0000313" key="2">
    <source>
        <dbReference type="Proteomes" id="UP000231878"/>
    </source>
</evidence>
<proteinExistence type="predicted"/>